<evidence type="ECO:0000313" key="9">
    <source>
        <dbReference type="Proteomes" id="UP000678499"/>
    </source>
</evidence>
<feature type="region of interest" description="Disordered" evidence="4">
    <location>
        <begin position="861"/>
        <end position="996"/>
    </location>
</feature>
<comment type="similarity">
    <text evidence="1">Belongs to the type-B carboxylesterase/lipase family.</text>
</comment>
<dbReference type="InterPro" id="IPR029058">
    <property type="entry name" value="AB_hydrolase_fold"/>
</dbReference>
<feature type="signal peptide" evidence="6">
    <location>
        <begin position="1"/>
        <end position="21"/>
    </location>
</feature>
<name>A0A7R9BWB9_9CRUS</name>
<feature type="compositionally biased region" description="Polar residues" evidence="4">
    <location>
        <begin position="886"/>
        <end position="904"/>
    </location>
</feature>
<keyword evidence="2 6" id="KW-0732">Signal</keyword>
<evidence type="ECO:0000256" key="2">
    <source>
        <dbReference type="ARBA" id="ARBA00022729"/>
    </source>
</evidence>
<keyword evidence="9" id="KW-1185">Reference proteome</keyword>
<feature type="compositionally biased region" description="Low complexity" evidence="4">
    <location>
        <begin position="1042"/>
        <end position="1054"/>
    </location>
</feature>
<dbReference type="SUPFAM" id="SSF53474">
    <property type="entry name" value="alpha/beta-Hydrolases"/>
    <property type="match status" value="1"/>
</dbReference>
<feature type="compositionally biased region" description="Low complexity" evidence="4">
    <location>
        <begin position="952"/>
        <end position="961"/>
    </location>
</feature>
<evidence type="ECO:0000259" key="7">
    <source>
        <dbReference type="Pfam" id="PF00135"/>
    </source>
</evidence>
<evidence type="ECO:0000256" key="3">
    <source>
        <dbReference type="ARBA" id="ARBA00023180"/>
    </source>
</evidence>
<dbReference type="AlphaFoldDB" id="A0A7R9BWB9"/>
<dbReference type="InterPro" id="IPR019819">
    <property type="entry name" value="Carboxylesterase_B_CS"/>
</dbReference>
<dbReference type="InterPro" id="IPR002018">
    <property type="entry name" value="CarbesteraseB"/>
</dbReference>
<feature type="chain" id="PRO_5036210289" description="Carboxylesterase type B domain-containing protein" evidence="6">
    <location>
        <begin position="22"/>
        <end position="1062"/>
    </location>
</feature>
<dbReference type="Proteomes" id="UP000678499">
    <property type="component" value="Unassembled WGS sequence"/>
</dbReference>
<gene>
    <name evidence="8" type="ORF">NMOB1V02_LOCUS9322</name>
</gene>
<feature type="region of interest" description="Disordered" evidence="4">
    <location>
        <begin position="159"/>
        <end position="183"/>
    </location>
</feature>
<feature type="compositionally biased region" description="Polar residues" evidence="4">
    <location>
        <begin position="987"/>
        <end position="996"/>
    </location>
</feature>
<protein>
    <recommendedName>
        <fullName evidence="7">Carboxylesterase type B domain-containing protein</fullName>
    </recommendedName>
</protein>
<feature type="transmembrane region" description="Helical" evidence="5">
    <location>
        <begin position="762"/>
        <end position="787"/>
    </location>
</feature>
<dbReference type="Gene3D" id="3.40.50.1820">
    <property type="entry name" value="alpha/beta hydrolase"/>
    <property type="match status" value="2"/>
</dbReference>
<evidence type="ECO:0000313" key="8">
    <source>
        <dbReference type="EMBL" id="CAD7281684.1"/>
    </source>
</evidence>
<evidence type="ECO:0000256" key="4">
    <source>
        <dbReference type="SAM" id="MobiDB-lite"/>
    </source>
</evidence>
<dbReference type="PROSITE" id="PS00941">
    <property type="entry name" value="CARBOXYLESTERASE_B_2"/>
    <property type="match status" value="1"/>
</dbReference>
<dbReference type="OrthoDB" id="408631at2759"/>
<dbReference type="PANTHER" id="PTHR43903">
    <property type="entry name" value="NEUROLIGIN"/>
    <property type="match status" value="1"/>
</dbReference>
<keyword evidence="5" id="KW-0812">Transmembrane</keyword>
<feature type="domain" description="Carboxylesterase type B" evidence="7">
    <location>
        <begin position="287"/>
        <end position="645"/>
    </location>
</feature>
<evidence type="ECO:0000256" key="1">
    <source>
        <dbReference type="ARBA" id="ARBA00005964"/>
    </source>
</evidence>
<feature type="compositionally biased region" description="Basic and acidic residues" evidence="4">
    <location>
        <begin position="98"/>
        <end position="109"/>
    </location>
</feature>
<organism evidence="8">
    <name type="scientific">Notodromas monacha</name>
    <dbReference type="NCBI Taxonomy" id="399045"/>
    <lineage>
        <taxon>Eukaryota</taxon>
        <taxon>Metazoa</taxon>
        <taxon>Ecdysozoa</taxon>
        <taxon>Arthropoda</taxon>
        <taxon>Crustacea</taxon>
        <taxon>Oligostraca</taxon>
        <taxon>Ostracoda</taxon>
        <taxon>Podocopa</taxon>
        <taxon>Podocopida</taxon>
        <taxon>Cypridocopina</taxon>
        <taxon>Cypridoidea</taxon>
        <taxon>Cyprididae</taxon>
        <taxon>Notodromas</taxon>
    </lineage>
</organism>
<evidence type="ECO:0000256" key="5">
    <source>
        <dbReference type="SAM" id="Phobius"/>
    </source>
</evidence>
<feature type="compositionally biased region" description="Basic and acidic residues" evidence="4">
    <location>
        <begin position="914"/>
        <end position="935"/>
    </location>
</feature>
<dbReference type="InterPro" id="IPR051093">
    <property type="entry name" value="Neuroligin/BSAL"/>
</dbReference>
<proteinExistence type="inferred from homology"/>
<dbReference type="EMBL" id="OA885125">
    <property type="protein sequence ID" value="CAD7281684.1"/>
    <property type="molecule type" value="Genomic_DNA"/>
</dbReference>
<feature type="region of interest" description="Disordered" evidence="4">
    <location>
        <begin position="1033"/>
        <end position="1062"/>
    </location>
</feature>
<dbReference type="Pfam" id="PF00135">
    <property type="entry name" value="COesterase"/>
    <property type="match status" value="1"/>
</dbReference>
<reference evidence="8" key="1">
    <citation type="submission" date="2020-11" db="EMBL/GenBank/DDBJ databases">
        <authorList>
            <person name="Tran Van P."/>
        </authorList>
    </citation>
    <scope>NUCLEOTIDE SEQUENCE</scope>
</reference>
<dbReference type="EMBL" id="CAJPEX010003088">
    <property type="protein sequence ID" value="CAG0921836.1"/>
    <property type="molecule type" value="Genomic_DNA"/>
</dbReference>
<keyword evidence="5" id="KW-0472">Membrane</keyword>
<sequence length="1062" mass="119582">MLCDIIYNFASILLFATVISAVNRGTDDRLLYDYGVSTTTRRPVTPKVDPFEADDLARQELDAIYGPTGNYGRERRPFPGNMASQRDQIPFDSGHASVSRDRNPSEDGRSFQGGDENLNEQKPAVMNQTVLSRDRRPFEEDKFNRRPYEIDRDRRPYDIDRDRRPYERDRNIGPDLSYGRDNRYNPGYGSGLFGSNRNYPTSLRGSWNEFNVDPNRPYDSRTRNTFRQGATRYRAGRVRENDLGCPTCVQCGPISDWRSDLQGLCRESHAHGLDQSVTVKTGYGTIEPPRPHKGWQLWQATDFGPACPQPARHVGGAQNVWEMDEDCLYLNVYTPSVSGAVVNKYPVIVYIHGGQFEHGASNQFPPHALVAWHEVVVVTFNYRLGALGFLSTGDEHSPGNYGMLDQALAIRWVYENAHVFNGDPRRITLWGVGAGAAAAGLHVLTPRTKDKVFGVFAQSGSALADWAAIKLPEQARNTSRVYAARIACPNDNAFKLVDCLKKGRSFNELANQEIEPDLGLFTWAPVVDKKIKKPNWHTDQPPEDWSFLPDEPEILLDRREHRLAQYMTGLTRDEASHMLFENKTLAPSFEVGQQFMDEQIRKYVHKYNFTLNPGGVFDAIQSQYTFWPDPTNTTMIREEYINSEGNTSVHGVPIDSLFLAGAPFMDKEFFPESMRVDKRAWTEGDRNMSEFFMKAVANFAHHGKPTPEQILNINWEKALLGDLRYLNVNNTFNTSMLTNYRQQYFGFWTNLYWWEPTGPIQIAFWGASGAAILFMIIVGVCCCLWCSSRRALTKMRREFDDSVLYPCVEENYNAFATPSSIPATPLPPPSSTLALIPDSKEDLSSSQAVIMNPGKYAKNQQAVGYTKRSVANGKERPRSAVGMGNGSNSSSRPDVYSQYNTHLSKSSDELASGYHEKPMPVSKSSDRLVEYDSSRRPYPPQQQQQHNHHHQQPQQQQARPQTVKPVPPVVARKQQRMDEPDFRSAPPSATSTLLSRSNYDADTLPMSRRSYVVDDGVASGIGVPVLPSVAQRYTGSSKHGDTSASSLLSTNSSSKPYLESTC</sequence>
<keyword evidence="3" id="KW-0325">Glycoprotein</keyword>
<evidence type="ECO:0000256" key="6">
    <source>
        <dbReference type="SAM" id="SignalP"/>
    </source>
</evidence>
<accession>A0A7R9BWB9</accession>
<keyword evidence="5" id="KW-1133">Transmembrane helix</keyword>
<feature type="region of interest" description="Disordered" evidence="4">
    <location>
        <begin position="65"/>
        <end position="123"/>
    </location>
</feature>